<feature type="region of interest" description="Disordered" evidence="1">
    <location>
        <begin position="1"/>
        <end position="34"/>
    </location>
</feature>
<organism evidence="2">
    <name type="scientific">Serratia symbiotica</name>
    <dbReference type="NCBI Taxonomy" id="138074"/>
    <lineage>
        <taxon>Bacteria</taxon>
        <taxon>Pseudomonadati</taxon>
        <taxon>Pseudomonadota</taxon>
        <taxon>Gammaproteobacteria</taxon>
        <taxon>Enterobacterales</taxon>
        <taxon>Yersiniaceae</taxon>
        <taxon>Serratia</taxon>
    </lineage>
</organism>
<gene>
    <name evidence="2" type="primary">rpoS</name>
</gene>
<dbReference type="EMBL" id="KF575320">
    <property type="protein sequence ID" value="AGU36297.1"/>
    <property type="molecule type" value="Genomic_DNA"/>
</dbReference>
<dbReference type="EMBL" id="KF575319">
    <property type="protein sequence ID" value="AGU36296.1"/>
    <property type="molecule type" value="Genomic_DNA"/>
</dbReference>
<reference evidence="2" key="1">
    <citation type="journal article" date="2013" name="Curr. Biol.">
        <title>Horizontally transmitted symbionts and host colonization of ecological niches.</title>
        <authorList>
            <person name="Henry L.M."/>
            <person name="Peccoud J."/>
            <person name="Simon J.-C."/>
            <person name="Hadfield J.D."/>
            <person name="Maiden M.J.C."/>
            <person name="Ferrari J."/>
            <person name="Godfray C.J."/>
        </authorList>
    </citation>
    <scope>NUCLEOTIDE SEQUENCE</scope>
</reference>
<proteinExistence type="predicted"/>
<evidence type="ECO:0000313" key="2">
    <source>
        <dbReference type="EMBL" id="AGU36297.1"/>
    </source>
</evidence>
<feature type="non-terminal residue" evidence="2">
    <location>
        <position position="79"/>
    </location>
</feature>
<accession>T1WKF8</accession>
<name>T1WKF8_9GAMM</name>
<sequence length="79" mass="8693">FQSSDVSTRLHRWRNGNRVPGQTFPLRGSDQGYPLQSDPAVPSHGCCSGEQFSPPNEGCFQSYDGGIAHHRAEHAVQNK</sequence>
<dbReference type="AlphaFoldDB" id="T1WKF8"/>
<protein>
    <submittedName>
        <fullName evidence="2">RNA polymerase sigma 38</fullName>
    </submittedName>
</protein>
<feature type="non-terminal residue" evidence="2">
    <location>
        <position position="1"/>
    </location>
</feature>
<evidence type="ECO:0000256" key="1">
    <source>
        <dbReference type="SAM" id="MobiDB-lite"/>
    </source>
</evidence>